<name>A0A8C7AM73_NEOVI</name>
<dbReference type="AlphaFoldDB" id="A0A8C7AM73"/>
<keyword evidence="3" id="KW-1185">Reference proteome</keyword>
<sequence length="95" mass="10200">ILCAPFLEGLFHSSMMAQPSRKTRPTPKTANHQPWPPAEVLGAPRATAHMAIRADGACVKTMSHSRILCTRGPSRKPGALPPVNLVFISGWTDAS</sequence>
<feature type="region of interest" description="Disordered" evidence="1">
    <location>
        <begin position="15"/>
        <end position="35"/>
    </location>
</feature>
<organism evidence="2 3">
    <name type="scientific">Neovison vison</name>
    <name type="common">American mink</name>
    <name type="synonym">Mustela vison</name>
    <dbReference type="NCBI Taxonomy" id="452646"/>
    <lineage>
        <taxon>Eukaryota</taxon>
        <taxon>Metazoa</taxon>
        <taxon>Chordata</taxon>
        <taxon>Craniata</taxon>
        <taxon>Vertebrata</taxon>
        <taxon>Euteleostomi</taxon>
        <taxon>Mammalia</taxon>
        <taxon>Eutheria</taxon>
        <taxon>Laurasiatheria</taxon>
        <taxon>Carnivora</taxon>
        <taxon>Caniformia</taxon>
        <taxon>Musteloidea</taxon>
        <taxon>Mustelidae</taxon>
        <taxon>Mustelinae</taxon>
        <taxon>Neogale</taxon>
    </lineage>
</organism>
<reference evidence="2" key="2">
    <citation type="submission" date="2025-09" db="UniProtKB">
        <authorList>
            <consortium name="Ensembl"/>
        </authorList>
    </citation>
    <scope>IDENTIFICATION</scope>
</reference>
<evidence type="ECO:0000256" key="1">
    <source>
        <dbReference type="SAM" id="MobiDB-lite"/>
    </source>
</evidence>
<dbReference type="Proteomes" id="UP000694425">
    <property type="component" value="Unplaced"/>
</dbReference>
<evidence type="ECO:0000313" key="2">
    <source>
        <dbReference type="Ensembl" id="ENSNVIP00000009539.1"/>
    </source>
</evidence>
<protein>
    <submittedName>
        <fullName evidence="2">Uncharacterized protein</fullName>
    </submittedName>
</protein>
<accession>A0A8C7AM73</accession>
<proteinExistence type="predicted"/>
<dbReference type="Ensembl" id="ENSNVIT00000011147.1">
    <property type="protein sequence ID" value="ENSNVIP00000009539.1"/>
    <property type="gene ID" value="ENSNVIG00000007535.1"/>
</dbReference>
<dbReference type="GeneTree" id="ENSGT00560000078622"/>
<evidence type="ECO:0000313" key="3">
    <source>
        <dbReference type="Proteomes" id="UP000694425"/>
    </source>
</evidence>
<reference evidence="2" key="1">
    <citation type="submission" date="2025-08" db="UniProtKB">
        <authorList>
            <consortium name="Ensembl"/>
        </authorList>
    </citation>
    <scope>IDENTIFICATION</scope>
</reference>